<dbReference type="EMBL" id="JACGWJ010000025">
    <property type="protein sequence ID" value="KAL0315365.1"/>
    <property type="molecule type" value="Genomic_DNA"/>
</dbReference>
<feature type="region of interest" description="Disordered" evidence="1">
    <location>
        <begin position="276"/>
        <end position="300"/>
    </location>
</feature>
<organism evidence="2">
    <name type="scientific">Sesamum radiatum</name>
    <name type="common">Black benniseed</name>
    <dbReference type="NCBI Taxonomy" id="300843"/>
    <lineage>
        <taxon>Eukaryota</taxon>
        <taxon>Viridiplantae</taxon>
        <taxon>Streptophyta</taxon>
        <taxon>Embryophyta</taxon>
        <taxon>Tracheophyta</taxon>
        <taxon>Spermatophyta</taxon>
        <taxon>Magnoliopsida</taxon>
        <taxon>eudicotyledons</taxon>
        <taxon>Gunneridae</taxon>
        <taxon>Pentapetalae</taxon>
        <taxon>asterids</taxon>
        <taxon>lamiids</taxon>
        <taxon>Lamiales</taxon>
        <taxon>Pedaliaceae</taxon>
        <taxon>Sesamum</taxon>
    </lineage>
</organism>
<feature type="compositionally biased region" description="Low complexity" evidence="1">
    <location>
        <begin position="277"/>
        <end position="291"/>
    </location>
</feature>
<dbReference type="PANTHER" id="PTHR10775">
    <property type="entry name" value="OS08G0208400 PROTEIN"/>
    <property type="match status" value="1"/>
</dbReference>
<dbReference type="AlphaFoldDB" id="A0AAW2L8D8"/>
<sequence length="357" mass="40645">MCHPSDAEVWKYFDRMYPDFAEELRNVRLDLCTDGFAPHGQYDRTYSYWKVIITPYNHLPSMCMSSEYIFLTMVIPGLSNMKLLIDVYLELLIEELLQLWHMGVRTYDHATDRVFTMRATLMWTMNDLHAYGMASGWSTAGVMGGDFYVIFYNVDWCSASTWTSTSGTGPWLWLRSCLPDLPGLSQRILHRRPLHQRLCPCPRRFLLTPAQWGHMRPGLAVHRPRTGSGMYHPAPPTPLLPSQAQRSNCDFHAAINNAVKGHYSLATGGTAMTRACSRSSSRRPGSSCESSLPTPATSWPNRCAWPRRSRASLWGFRQAQNSRHSRPRIRSIGQSTRKQRPLSTAADHHPLGRTRAS</sequence>
<protein>
    <submittedName>
        <fullName evidence="2">Uncharacterized protein</fullName>
    </submittedName>
</protein>
<feature type="region of interest" description="Disordered" evidence="1">
    <location>
        <begin position="317"/>
        <end position="357"/>
    </location>
</feature>
<dbReference type="InterPro" id="IPR004242">
    <property type="entry name" value="Transposase_21"/>
</dbReference>
<name>A0AAW2L8D8_SESRA</name>
<evidence type="ECO:0000313" key="2">
    <source>
        <dbReference type="EMBL" id="KAL0315365.1"/>
    </source>
</evidence>
<evidence type="ECO:0000256" key="1">
    <source>
        <dbReference type="SAM" id="MobiDB-lite"/>
    </source>
</evidence>
<dbReference type="PANTHER" id="PTHR10775:SF193">
    <property type="entry name" value="DUF4216 DOMAIN-CONTAINING PROTEIN"/>
    <property type="match status" value="1"/>
</dbReference>
<accession>A0AAW2L8D8</accession>
<reference evidence="2" key="1">
    <citation type="submission" date="2020-06" db="EMBL/GenBank/DDBJ databases">
        <authorList>
            <person name="Li T."/>
            <person name="Hu X."/>
            <person name="Zhang T."/>
            <person name="Song X."/>
            <person name="Zhang H."/>
            <person name="Dai N."/>
            <person name="Sheng W."/>
            <person name="Hou X."/>
            <person name="Wei L."/>
        </authorList>
    </citation>
    <scope>NUCLEOTIDE SEQUENCE</scope>
    <source>
        <strain evidence="2">G02</strain>
        <tissue evidence="2">Leaf</tissue>
    </source>
</reference>
<proteinExistence type="predicted"/>
<comment type="caution">
    <text evidence="2">The sequence shown here is derived from an EMBL/GenBank/DDBJ whole genome shotgun (WGS) entry which is preliminary data.</text>
</comment>
<gene>
    <name evidence="2" type="ORF">Sradi_5414700</name>
</gene>
<dbReference type="Pfam" id="PF02992">
    <property type="entry name" value="Transposase_21"/>
    <property type="match status" value="1"/>
</dbReference>
<reference evidence="2" key="2">
    <citation type="journal article" date="2024" name="Plant">
        <title>Genomic evolution and insights into agronomic trait innovations of Sesamum species.</title>
        <authorList>
            <person name="Miao H."/>
            <person name="Wang L."/>
            <person name="Qu L."/>
            <person name="Liu H."/>
            <person name="Sun Y."/>
            <person name="Le M."/>
            <person name="Wang Q."/>
            <person name="Wei S."/>
            <person name="Zheng Y."/>
            <person name="Lin W."/>
            <person name="Duan Y."/>
            <person name="Cao H."/>
            <person name="Xiong S."/>
            <person name="Wang X."/>
            <person name="Wei L."/>
            <person name="Li C."/>
            <person name="Ma Q."/>
            <person name="Ju M."/>
            <person name="Zhao R."/>
            <person name="Li G."/>
            <person name="Mu C."/>
            <person name="Tian Q."/>
            <person name="Mei H."/>
            <person name="Zhang T."/>
            <person name="Gao T."/>
            <person name="Zhang H."/>
        </authorList>
    </citation>
    <scope>NUCLEOTIDE SEQUENCE</scope>
    <source>
        <strain evidence="2">G02</strain>
    </source>
</reference>